<organism evidence="1 2">
    <name type="scientific">Aromatoleum toluolicum</name>
    <dbReference type="NCBI Taxonomy" id="90060"/>
    <lineage>
        <taxon>Bacteria</taxon>
        <taxon>Pseudomonadati</taxon>
        <taxon>Pseudomonadota</taxon>
        <taxon>Betaproteobacteria</taxon>
        <taxon>Rhodocyclales</taxon>
        <taxon>Rhodocyclaceae</taxon>
        <taxon>Aromatoleum</taxon>
    </lineage>
</organism>
<dbReference type="EMBL" id="WTVS01000021">
    <property type="protein sequence ID" value="NMF98021.1"/>
    <property type="molecule type" value="Genomic_DNA"/>
</dbReference>
<dbReference type="Proteomes" id="UP000634522">
    <property type="component" value="Unassembled WGS sequence"/>
</dbReference>
<proteinExistence type="predicted"/>
<dbReference type="RefSeq" id="WP_169140571.1">
    <property type="nucleotide sequence ID" value="NZ_WTVS01000021.1"/>
</dbReference>
<protein>
    <submittedName>
        <fullName evidence="1">Glutaredoxin family protein</fullName>
    </submittedName>
</protein>
<evidence type="ECO:0000313" key="2">
    <source>
        <dbReference type="Proteomes" id="UP000634522"/>
    </source>
</evidence>
<dbReference type="Gene3D" id="3.40.30.10">
    <property type="entry name" value="Glutaredoxin"/>
    <property type="match status" value="1"/>
</dbReference>
<dbReference type="InterPro" id="IPR036249">
    <property type="entry name" value="Thioredoxin-like_sf"/>
</dbReference>
<accession>A0ABX1NFD4</accession>
<evidence type="ECO:0000313" key="1">
    <source>
        <dbReference type="EMBL" id="NMF98021.1"/>
    </source>
</evidence>
<gene>
    <name evidence="1" type="ORF">GPA27_11555</name>
</gene>
<reference evidence="1 2" key="1">
    <citation type="submission" date="2019-12" db="EMBL/GenBank/DDBJ databases">
        <title>Comparative genomics gives insights into the taxonomy of the Azoarcus-Aromatoleum group and reveals separate origins of nif in the plant-associated Azoarcus and non-plant-associated Aromatoleum sub-groups.</title>
        <authorList>
            <person name="Lafos M."/>
            <person name="Maluk M."/>
            <person name="Batista M."/>
            <person name="Junghare M."/>
            <person name="Carmona M."/>
            <person name="Faoro H."/>
            <person name="Cruz L.M."/>
            <person name="Battistoni F."/>
            <person name="De Souza E."/>
            <person name="Pedrosa F."/>
            <person name="Chen W.-M."/>
            <person name="Poole P.S."/>
            <person name="Dixon R.A."/>
            <person name="James E.K."/>
        </authorList>
    </citation>
    <scope>NUCLEOTIDE SEQUENCE [LARGE SCALE GENOMIC DNA]</scope>
    <source>
        <strain evidence="1 2">T</strain>
    </source>
</reference>
<sequence>MVRELTVMSREWCHLCHDLVERLLPLAAELGWAVRVLDVDADPVLEAQWDELVPVVLAGETELCHYHLDEAAIRAYCGRFPLESAA</sequence>
<comment type="caution">
    <text evidence="1">The sequence shown here is derived from an EMBL/GenBank/DDBJ whole genome shotgun (WGS) entry which is preliminary data.</text>
</comment>
<dbReference type="Pfam" id="PF05768">
    <property type="entry name" value="Glrx-like"/>
    <property type="match status" value="1"/>
</dbReference>
<name>A0ABX1NFD4_9RHOO</name>
<dbReference type="InterPro" id="IPR008554">
    <property type="entry name" value="Glutaredoxin-like"/>
</dbReference>
<dbReference type="SUPFAM" id="SSF52833">
    <property type="entry name" value="Thioredoxin-like"/>
    <property type="match status" value="1"/>
</dbReference>
<keyword evidence="2" id="KW-1185">Reference proteome</keyword>